<evidence type="ECO:0000259" key="5">
    <source>
        <dbReference type="PROSITE" id="PS50887"/>
    </source>
</evidence>
<evidence type="ECO:0000256" key="2">
    <source>
        <dbReference type="ARBA" id="ARBA00012528"/>
    </source>
</evidence>
<keyword evidence="4" id="KW-0472">Membrane</keyword>
<sequence length="533" mass="59640">MHQRIPWSLRFRFFAALGGLLLCAMAALAAISAWVIFPALQAEERATVKRELDRVERSFQLDQQQLHAQVRDWAHWDDTYKFVQGEYSRYADVNFSQEMFEDMRYQLMAFFTSNEDIYFLAGINPKTGIYQTCRTPINDCSWMSPWVNNMRAAIAENSTDQNSIYAGPPTAMMASSPILRTDKSGVSTGWLFKTRSLDAEWLAFMEVYTGLPLTLNLSHEAAPINDTFSFSGNTVYAERYFPAYGSINHLSLGVGIELNRTNYLTSLTTFRYVLLWTAGLMIMVIALVLLLLEKIVLKPLRLLTQFTQQISTVGADTHGLTKRNDEIGLLSRAFQEQFTCQQQLNAELLKLSTHDALTGLPNRRLFDQRLDVAFSEATATSAPLAVMMLDIDHFKLYNDHYGHQRGDECLQQVASAFNSVSTRFGFLIARTGGEEFSVILPEASPSSAKDVGEHLMLAIDHLQLPHATSPVKPFVTVSVGIAMLQDCQSQTPSAVMSSADQALYLAKAAGRHQVVLFEPSLASRSVSAHNKLL</sequence>
<dbReference type="PANTHER" id="PTHR45138">
    <property type="entry name" value="REGULATORY COMPONENTS OF SENSORY TRANSDUCTION SYSTEM"/>
    <property type="match status" value="1"/>
</dbReference>
<dbReference type="FunFam" id="3.30.70.270:FF:000001">
    <property type="entry name" value="Diguanylate cyclase domain protein"/>
    <property type="match status" value="1"/>
</dbReference>
<feature type="domain" description="GGDEF" evidence="5">
    <location>
        <begin position="382"/>
        <end position="519"/>
    </location>
</feature>
<dbReference type="Pfam" id="PF05228">
    <property type="entry name" value="CHASE4"/>
    <property type="match status" value="1"/>
</dbReference>
<comment type="cofactor">
    <cofactor evidence="1">
        <name>Mg(2+)</name>
        <dbReference type="ChEBI" id="CHEBI:18420"/>
    </cofactor>
</comment>
<evidence type="ECO:0000313" key="6">
    <source>
        <dbReference type="EMBL" id="NDL69488.1"/>
    </source>
</evidence>
<dbReference type="GO" id="GO:0043709">
    <property type="term" value="P:cell adhesion involved in single-species biofilm formation"/>
    <property type="evidence" value="ECO:0007669"/>
    <property type="project" value="TreeGrafter"/>
</dbReference>
<protein>
    <recommendedName>
        <fullName evidence="2">diguanylate cyclase</fullName>
        <ecNumber evidence="2">2.7.7.65</ecNumber>
    </recommendedName>
</protein>
<dbReference type="InterPro" id="IPR007892">
    <property type="entry name" value="CHASE4"/>
</dbReference>
<proteinExistence type="predicted"/>
<dbReference type="EMBL" id="JAAEHK010000002">
    <property type="protein sequence ID" value="NDL69488.1"/>
    <property type="molecule type" value="Genomic_DNA"/>
</dbReference>
<name>A0A7C9NNT3_9GAMM</name>
<dbReference type="Proteomes" id="UP000480312">
    <property type="component" value="Unassembled WGS sequence"/>
</dbReference>
<dbReference type="Gene3D" id="3.30.70.270">
    <property type="match status" value="1"/>
</dbReference>
<dbReference type="InterPro" id="IPR029787">
    <property type="entry name" value="Nucleotide_cyclase"/>
</dbReference>
<dbReference type="OrthoDB" id="9812260at2"/>
<dbReference type="InterPro" id="IPR043128">
    <property type="entry name" value="Rev_trsase/Diguanyl_cyclase"/>
</dbReference>
<reference evidence="6 7" key="1">
    <citation type="submission" date="2020-01" db="EMBL/GenBank/DDBJ databases">
        <title>Whole genome sequencing of Halomonas alkaliphila strain LS44.</title>
        <authorList>
            <person name="Kumar S."/>
            <person name="Paul D."/>
            <person name="Shouche Y."/>
            <person name="Suryavanshi M.V."/>
        </authorList>
    </citation>
    <scope>NUCLEOTIDE SEQUENCE [LARGE SCALE GENOMIC DNA]</scope>
    <source>
        <strain evidence="6 7">LS44</strain>
    </source>
</reference>
<dbReference type="GO" id="GO:0005886">
    <property type="term" value="C:plasma membrane"/>
    <property type="evidence" value="ECO:0007669"/>
    <property type="project" value="TreeGrafter"/>
</dbReference>
<evidence type="ECO:0000256" key="1">
    <source>
        <dbReference type="ARBA" id="ARBA00001946"/>
    </source>
</evidence>
<dbReference type="PROSITE" id="PS50887">
    <property type="entry name" value="GGDEF"/>
    <property type="match status" value="1"/>
</dbReference>
<dbReference type="GO" id="GO:1902201">
    <property type="term" value="P:negative regulation of bacterial-type flagellum-dependent cell motility"/>
    <property type="evidence" value="ECO:0007669"/>
    <property type="project" value="TreeGrafter"/>
</dbReference>
<accession>A0A7C9NNT3</accession>
<dbReference type="NCBIfam" id="TIGR00254">
    <property type="entry name" value="GGDEF"/>
    <property type="match status" value="1"/>
</dbReference>
<dbReference type="GO" id="GO:0052621">
    <property type="term" value="F:diguanylate cyclase activity"/>
    <property type="evidence" value="ECO:0007669"/>
    <property type="project" value="UniProtKB-EC"/>
</dbReference>
<dbReference type="CDD" id="cd06225">
    <property type="entry name" value="HAMP"/>
    <property type="match status" value="1"/>
</dbReference>
<organism evidence="6 7">
    <name type="scientific">Vreelandella alkaliphila</name>
    <dbReference type="NCBI Taxonomy" id="272774"/>
    <lineage>
        <taxon>Bacteria</taxon>
        <taxon>Pseudomonadati</taxon>
        <taxon>Pseudomonadota</taxon>
        <taxon>Gammaproteobacteria</taxon>
        <taxon>Oceanospirillales</taxon>
        <taxon>Halomonadaceae</taxon>
        <taxon>Vreelandella</taxon>
    </lineage>
</organism>
<comment type="catalytic activity">
    <reaction evidence="3">
        <text>2 GTP = 3',3'-c-di-GMP + 2 diphosphate</text>
        <dbReference type="Rhea" id="RHEA:24898"/>
        <dbReference type="ChEBI" id="CHEBI:33019"/>
        <dbReference type="ChEBI" id="CHEBI:37565"/>
        <dbReference type="ChEBI" id="CHEBI:58805"/>
        <dbReference type="EC" id="2.7.7.65"/>
    </reaction>
</comment>
<dbReference type="InterPro" id="IPR050469">
    <property type="entry name" value="Diguanylate_Cyclase"/>
</dbReference>
<keyword evidence="4" id="KW-0812">Transmembrane</keyword>
<comment type="caution">
    <text evidence="6">The sequence shown here is derived from an EMBL/GenBank/DDBJ whole genome shotgun (WGS) entry which is preliminary data.</text>
</comment>
<gene>
    <name evidence="6" type="ORF">GPL32_03065</name>
</gene>
<dbReference type="SUPFAM" id="SSF55073">
    <property type="entry name" value="Nucleotide cyclase"/>
    <property type="match status" value="1"/>
</dbReference>
<feature type="transmembrane region" description="Helical" evidence="4">
    <location>
        <begin position="272"/>
        <end position="292"/>
    </location>
</feature>
<dbReference type="Pfam" id="PF00990">
    <property type="entry name" value="GGDEF"/>
    <property type="match status" value="1"/>
</dbReference>
<dbReference type="AlphaFoldDB" id="A0A7C9NNT3"/>
<dbReference type="SMART" id="SM00267">
    <property type="entry name" value="GGDEF"/>
    <property type="match status" value="1"/>
</dbReference>
<keyword evidence="4" id="KW-1133">Transmembrane helix</keyword>
<dbReference type="Gene3D" id="6.10.340.10">
    <property type="match status" value="1"/>
</dbReference>
<dbReference type="EC" id="2.7.7.65" evidence="2"/>
<dbReference type="PANTHER" id="PTHR45138:SF9">
    <property type="entry name" value="DIGUANYLATE CYCLASE DGCM-RELATED"/>
    <property type="match status" value="1"/>
</dbReference>
<dbReference type="RefSeq" id="WP_162217428.1">
    <property type="nucleotide sequence ID" value="NZ_JAAEHK010000002.1"/>
</dbReference>
<evidence type="ECO:0000256" key="3">
    <source>
        <dbReference type="ARBA" id="ARBA00034247"/>
    </source>
</evidence>
<dbReference type="InterPro" id="IPR000160">
    <property type="entry name" value="GGDEF_dom"/>
</dbReference>
<dbReference type="CDD" id="cd01949">
    <property type="entry name" value="GGDEF"/>
    <property type="match status" value="1"/>
</dbReference>
<evidence type="ECO:0000313" key="7">
    <source>
        <dbReference type="Proteomes" id="UP000480312"/>
    </source>
</evidence>
<evidence type="ECO:0000256" key="4">
    <source>
        <dbReference type="SAM" id="Phobius"/>
    </source>
</evidence>